<protein>
    <submittedName>
        <fullName evidence="12">Tyrosine recombinase XerD</fullName>
    </submittedName>
</protein>
<dbReference type="GO" id="GO:0007059">
    <property type="term" value="P:chromosome segregation"/>
    <property type="evidence" value="ECO:0007669"/>
    <property type="project" value="UniProtKB-KW"/>
</dbReference>
<dbReference type="AlphaFoldDB" id="A0AAU9DRS3"/>
<dbReference type="Pfam" id="PF02899">
    <property type="entry name" value="Phage_int_SAM_1"/>
    <property type="match status" value="1"/>
</dbReference>
<keyword evidence="2" id="KW-0963">Cytoplasm</keyword>
<dbReference type="PROSITE" id="PS51898">
    <property type="entry name" value="TYR_RECOMBINASE"/>
    <property type="match status" value="1"/>
</dbReference>
<dbReference type="Proteomes" id="UP001321582">
    <property type="component" value="Chromosome"/>
</dbReference>
<evidence type="ECO:0000256" key="1">
    <source>
        <dbReference type="ARBA" id="ARBA00004496"/>
    </source>
</evidence>
<evidence type="ECO:0000256" key="3">
    <source>
        <dbReference type="ARBA" id="ARBA00022618"/>
    </source>
</evidence>
<feature type="domain" description="Tyr recombinase" evidence="10">
    <location>
        <begin position="110"/>
        <end position="290"/>
    </location>
</feature>
<dbReference type="InterPro" id="IPR002104">
    <property type="entry name" value="Integrase_catalytic"/>
</dbReference>
<dbReference type="InterPro" id="IPR013762">
    <property type="entry name" value="Integrase-like_cat_sf"/>
</dbReference>
<keyword evidence="7" id="KW-0233">DNA recombination</keyword>
<dbReference type="Pfam" id="PF00589">
    <property type="entry name" value="Phage_integrase"/>
    <property type="match status" value="1"/>
</dbReference>
<dbReference type="PANTHER" id="PTHR30349">
    <property type="entry name" value="PHAGE INTEGRASE-RELATED"/>
    <property type="match status" value="1"/>
</dbReference>
<evidence type="ECO:0000256" key="2">
    <source>
        <dbReference type="ARBA" id="ARBA00022490"/>
    </source>
</evidence>
<organism evidence="12 13">
    <name type="scientific">Haliovirga abyssi</name>
    <dbReference type="NCBI Taxonomy" id="2996794"/>
    <lineage>
        <taxon>Bacteria</taxon>
        <taxon>Fusobacteriati</taxon>
        <taxon>Fusobacteriota</taxon>
        <taxon>Fusobacteriia</taxon>
        <taxon>Fusobacteriales</taxon>
        <taxon>Haliovirgaceae</taxon>
        <taxon>Haliovirga</taxon>
    </lineage>
</organism>
<dbReference type="InterPro" id="IPR044068">
    <property type="entry name" value="CB"/>
</dbReference>
<evidence type="ECO:0000256" key="7">
    <source>
        <dbReference type="ARBA" id="ARBA00023172"/>
    </source>
</evidence>
<comment type="subcellular location">
    <subcellularLocation>
        <location evidence="1">Cytoplasm</location>
    </subcellularLocation>
</comment>
<dbReference type="EMBL" id="AP027059">
    <property type="protein sequence ID" value="BDU49659.1"/>
    <property type="molecule type" value="Genomic_DNA"/>
</dbReference>
<keyword evidence="5" id="KW-0229">DNA integration</keyword>
<dbReference type="InterPro" id="IPR011010">
    <property type="entry name" value="DNA_brk_join_enz"/>
</dbReference>
<dbReference type="GO" id="GO:0051301">
    <property type="term" value="P:cell division"/>
    <property type="evidence" value="ECO:0007669"/>
    <property type="project" value="UniProtKB-KW"/>
</dbReference>
<evidence type="ECO:0000259" key="11">
    <source>
        <dbReference type="PROSITE" id="PS51900"/>
    </source>
</evidence>
<dbReference type="Gene3D" id="1.10.443.10">
    <property type="entry name" value="Intergrase catalytic core"/>
    <property type="match status" value="1"/>
</dbReference>
<keyword evidence="6 9" id="KW-0238">DNA-binding</keyword>
<dbReference type="PANTHER" id="PTHR30349:SF77">
    <property type="entry name" value="TYROSINE RECOMBINASE XERC"/>
    <property type="match status" value="1"/>
</dbReference>
<reference evidence="12 13" key="1">
    <citation type="submission" date="2022-11" db="EMBL/GenBank/DDBJ databases">
        <title>Haliovirga abyssi gen. nov., sp. nov., a mesophilic fermentative bacterium isolated from the Iheya North hydrothermal field and the proposal of Haliovirgaceae fam. nov.</title>
        <authorList>
            <person name="Miyazaki U."/>
            <person name="Tame A."/>
            <person name="Miyazaki J."/>
            <person name="Takai K."/>
            <person name="Sawayama S."/>
            <person name="Kitajima M."/>
            <person name="Okamoto A."/>
            <person name="Nakagawa S."/>
        </authorList>
    </citation>
    <scope>NUCLEOTIDE SEQUENCE [LARGE SCALE GENOMIC DNA]</scope>
    <source>
        <strain evidence="12 13">IC12</strain>
    </source>
</reference>
<keyword evidence="3" id="KW-0132">Cell division</keyword>
<dbReference type="GO" id="GO:0003677">
    <property type="term" value="F:DNA binding"/>
    <property type="evidence" value="ECO:0007669"/>
    <property type="project" value="UniProtKB-UniRule"/>
</dbReference>
<dbReference type="InterPro" id="IPR050090">
    <property type="entry name" value="Tyrosine_recombinase_XerCD"/>
</dbReference>
<evidence type="ECO:0000313" key="13">
    <source>
        <dbReference type="Proteomes" id="UP001321582"/>
    </source>
</evidence>
<keyword evidence="8" id="KW-0131">Cell cycle</keyword>
<evidence type="ECO:0000313" key="12">
    <source>
        <dbReference type="EMBL" id="BDU49659.1"/>
    </source>
</evidence>
<dbReference type="RefSeq" id="WP_307904606.1">
    <property type="nucleotide sequence ID" value="NZ_AP027059.1"/>
</dbReference>
<dbReference type="CDD" id="cd00798">
    <property type="entry name" value="INT_XerDC_C"/>
    <property type="match status" value="1"/>
</dbReference>
<dbReference type="KEGG" id="haby:HLVA_02280"/>
<dbReference type="GO" id="GO:0006310">
    <property type="term" value="P:DNA recombination"/>
    <property type="evidence" value="ECO:0007669"/>
    <property type="project" value="UniProtKB-KW"/>
</dbReference>
<evidence type="ECO:0000256" key="5">
    <source>
        <dbReference type="ARBA" id="ARBA00022908"/>
    </source>
</evidence>
<dbReference type="NCBIfam" id="NF040815">
    <property type="entry name" value="recomb_XerA_Arch"/>
    <property type="match status" value="1"/>
</dbReference>
<feature type="domain" description="Core-binding (CB)" evidence="11">
    <location>
        <begin position="2"/>
        <end position="89"/>
    </location>
</feature>
<dbReference type="InterPro" id="IPR004107">
    <property type="entry name" value="Integrase_SAM-like_N"/>
</dbReference>
<gene>
    <name evidence="12" type="primary">xerD_1</name>
    <name evidence="12" type="ORF">HLVA_02280</name>
</gene>
<evidence type="ECO:0000256" key="8">
    <source>
        <dbReference type="ARBA" id="ARBA00023306"/>
    </source>
</evidence>
<sequence>MRYLKKILNDFLYYEEMGVNKSENTLKIYRVDILQFINYIIEYEDIHDFSNVNHYTIRSFMAYLDRNNRGKRTINRKISSLRMFFKYLKKKDLIDKNYMTLISNPKFGQNLPTVLNKNEVIKILREIKTSNILGIRDRCIVELLYSTGLRAAELLDIKEKLIDFSAREIRVIGKGEKERTSFFSNSSKNWILKYIEEKRKKGFLSEYLFLNSRGGKLTDRSLRRLIENYSKKAGIEKEVTPHTFRHTYATYLLNEGVDIRYVQELLGHSNITTTQIYTHVSKEILRDIYIKTHPMAK</sequence>
<dbReference type="Gene3D" id="1.10.150.130">
    <property type="match status" value="1"/>
</dbReference>
<evidence type="ECO:0000256" key="4">
    <source>
        <dbReference type="ARBA" id="ARBA00022829"/>
    </source>
</evidence>
<dbReference type="SUPFAM" id="SSF56349">
    <property type="entry name" value="DNA breaking-rejoining enzymes"/>
    <property type="match status" value="1"/>
</dbReference>
<dbReference type="GO" id="GO:0015074">
    <property type="term" value="P:DNA integration"/>
    <property type="evidence" value="ECO:0007669"/>
    <property type="project" value="UniProtKB-KW"/>
</dbReference>
<dbReference type="InterPro" id="IPR010998">
    <property type="entry name" value="Integrase_recombinase_N"/>
</dbReference>
<evidence type="ECO:0000259" key="10">
    <source>
        <dbReference type="PROSITE" id="PS51898"/>
    </source>
</evidence>
<evidence type="ECO:0000256" key="6">
    <source>
        <dbReference type="ARBA" id="ARBA00023125"/>
    </source>
</evidence>
<keyword evidence="13" id="KW-1185">Reference proteome</keyword>
<keyword evidence="4" id="KW-0159">Chromosome partition</keyword>
<dbReference type="PROSITE" id="PS51900">
    <property type="entry name" value="CB"/>
    <property type="match status" value="1"/>
</dbReference>
<dbReference type="GO" id="GO:0005737">
    <property type="term" value="C:cytoplasm"/>
    <property type="evidence" value="ECO:0007669"/>
    <property type="project" value="UniProtKB-SubCell"/>
</dbReference>
<evidence type="ECO:0000256" key="9">
    <source>
        <dbReference type="PROSITE-ProRule" id="PRU01248"/>
    </source>
</evidence>
<proteinExistence type="predicted"/>
<accession>A0AAU9DRS3</accession>
<name>A0AAU9DRS3_9FUSO</name>